<dbReference type="SMART" id="SM00987">
    <property type="entry name" value="UreE_C"/>
    <property type="match status" value="1"/>
</dbReference>
<dbReference type="AlphaFoldDB" id="A0A7Z2T0W9"/>
<dbReference type="RefSeq" id="WP_164647139.1">
    <property type="nucleotide sequence ID" value="NZ_CP047475.1"/>
</dbReference>
<evidence type="ECO:0000259" key="1">
    <source>
        <dbReference type="SMART" id="SM00986"/>
    </source>
</evidence>
<reference evidence="2 3" key="1">
    <citation type="submission" date="2020-01" db="EMBL/GenBank/DDBJ databases">
        <title>Whole genome and functional gene identification of agarase of Vibrio HN897.</title>
        <authorList>
            <person name="Liu Y."/>
            <person name="Zhao Z."/>
        </authorList>
    </citation>
    <scope>NUCLEOTIDE SEQUENCE [LARGE SCALE GENOMIC DNA]</scope>
    <source>
        <strain evidence="2 3">HN897</strain>
    </source>
</reference>
<protein>
    <submittedName>
        <fullName evidence="2">Uracil-DNA glycosylase family protein</fullName>
    </submittedName>
</protein>
<gene>
    <name evidence="2" type="ORF">GT360_01195</name>
</gene>
<dbReference type="InterPro" id="IPR005122">
    <property type="entry name" value="Uracil-DNA_glycosylase-like"/>
</dbReference>
<dbReference type="Proteomes" id="UP000464262">
    <property type="component" value="Chromosome 1"/>
</dbReference>
<organism evidence="2 3">
    <name type="scientific">Vibrio astriarenae</name>
    <dbReference type="NCBI Taxonomy" id="1481923"/>
    <lineage>
        <taxon>Bacteria</taxon>
        <taxon>Pseudomonadati</taxon>
        <taxon>Pseudomonadota</taxon>
        <taxon>Gammaproteobacteria</taxon>
        <taxon>Vibrionales</taxon>
        <taxon>Vibrionaceae</taxon>
        <taxon>Vibrio</taxon>
    </lineage>
</organism>
<feature type="domain" description="Uracil-DNA glycosylase-like" evidence="1">
    <location>
        <begin position="30"/>
        <end position="187"/>
    </location>
</feature>
<dbReference type="PANTHER" id="PTHR42160:SF1">
    <property type="entry name" value="URACIL-DNA GLYCOSYLASE SUPERFAMILY PROTEIN"/>
    <property type="match status" value="1"/>
</dbReference>
<dbReference type="EMBL" id="CP047475">
    <property type="protein sequence ID" value="QIA62230.1"/>
    <property type="molecule type" value="Genomic_DNA"/>
</dbReference>
<dbReference type="InterPro" id="IPR036895">
    <property type="entry name" value="Uracil-DNA_glycosylase-like_sf"/>
</dbReference>
<dbReference type="SUPFAM" id="SSF52141">
    <property type="entry name" value="Uracil-DNA glycosylase-like"/>
    <property type="match status" value="1"/>
</dbReference>
<dbReference type="Pfam" id="PF03167">
    <property type="entry name" value="UDG"/>
    <property type="match status" value="1"/>
</dbReference>
<evidence type="ECO:0000313" key="3">
    <source>
        <dbReference type="Proteomes" id="UP000464262"/>
    </source>
</evidence>
<sequence>MTQRSLDQLLEDIRQCQVCAQSLDCGARPVIQASREAKLLIIGQAPGLKVHQTGIPWNDQSGERLRSWLQMDKRRFYDPKQVAIVPMGLCYPGKGRSGDLPPRKECAPLWHQEVLARLPNVKLTLLIGQYAQNYYLDEKPKTLTDTVKQFARWQHQALFPLPHPSPRNQIWLKKNAWFDDLVLPELQKKINKIK</sequence>
<dbReference type="KEGG" id="vas:GT360_01195"/>
<dbReference type="InterPro" id="IPR047124">
    <property type="entry name" value="HI_0220.2"/>
</dbReference>
<accession>A0A7Z2T0W9</accession>
<name>A0A7Z2T0W9_9VIBR</name>
<dbReference type="Gene3D" id="3.40.470.10">
    <property type="entry name" value="Uracil-DNA glycosylase-like domain"/>
    <property type="match status" value="1"/>
</dbReference>
<dbReference type="SMART" id="SM00986">
    <property type="entry name" value="UDG"/>
    <property type="match status" value="1"/>
</dbReference>
<dbReference type="PANTHER" id="PTHR42160">
    <property type="entry name" value="URACIL-DNA GLYCOSYLASE SUPERFAMILY PROTEIN"/>
    <property type="match status" value="1"/>
</dbReference>
<dbReference type="CDD" id="cd10033">
    <property type="entry name" value="UDG_like"/>
    <property type="match status" value="1"/>
</dbReference>
<proteinExistence type="predicted"/>
<keyword evidence="3" id="KW-1185">Reference proteome</keyword>
<evidence type="ECO:0000313" key="2">
    <source>
        <dbReference type="EMBL" id="QIA62230.1"/>
    </source>
</evidence>